<accession>A0A1E3Q5C5</accession>
<dbReference type="InterPro" id="IPR050712">
    <property type="entry name" value="NAD(P)H-dep_reductase"/>
</dbReference>
<dbReference type="GO" id="GO:0010181">
    <property type="term" value="F:FMN binding"/>
    <property type="evidence" value="ECO:0007669"/>
    <property type="project" value="TreeGrafter"/>
</dbReference>
<gene>
    <name evidence="2" type="ORF">LIPSTDRAFT_278253</name>
</gene>
<dbReference type="STRING" id="675824.A0A1E3Q5C5"/>
<organism evidence="2 3">
    <name type="scientific">Lipomyces starkeyi NRRL Y-11557</name>
    <dbReference type="NCBI Taxonomy" id="675824"/>
    <lineage>
        <taxon>Eukaryota</taxon>
        <taxon>Fungi</taxon>
        <taxon>Dikarya</taxon>
        <taxon>Ascomycota</taxon>
        <taxon>Saccharomycotina</taxon>
        <taxon>Lipomycetes</taxon>
        <taxon>Lipomycetales</taxon>
        <taxon>Lipomycetaceae</taxon>
        <taxon>Lipomyces</taxon>
    </lineage>
</organism>
<dbReference type="GO" id="GO:0016491">
    <property type="term" value="F:oxidoreductase activity"/>
    <property type="evidence" value="ECO:0007669"/>
    <property type="project" value="InterPro"/>
</dbReference>
<dbReference type="AlphaFoldDB" id="A0A1E3Q5C5"/>
<keyword evidence="3" id="KW-1185">Reference proteome</keyword>
<evidence type="ECO:0000313" key="3">
    <source>
        <dbReference type="Proteomes" id="UP000094385"/>
    </source>
</evidence>
<dbReference type="Proteomes" id="UP000094385">
    <property type="component" value="Unassembled WGS sequence"/>
</dbReference>
<dbReference type="GO" id="GO:0005829">
    <property type="term" value="C:cytosol"/>
    <property type="evidence" value="ECO:0007669"/>
    <property type="project" value="TreeGrafter"/>
</dbReference>
<feature type="domain" description="NADPH-dependent FMN reductase-like" evidence="1">
    <location>
        <begin position="7"/>
        <end position="156"/>
    </location>
</feature>
<proteinExistence type="predicted"/>
<dbReference type="Gene3D" id="3.40.50.360">
    <property type="match status" value="1"/>
</dbReference>
<dbReference type="Pfam" id="PF03358">
    <property type="entry name" value="FMN_red"/>
    <property type="match status" value="1"/>
</dbReference>
<name>A0A1E3Q5C5_LIPST</name>
<evidence type="ECO:0000313" key="2">
    <source>
        <dbReference type="EMBL" id="ODQ72896.1"/>
    </source>
</evidence>
<dbReference type="InterPro" id="IPR005025">
    <property type="entry name" value="FMN_Rdtase-like_dom"/>
</dbReference>
<dbReference type="EMBL" id="KV454294">
    <property type="protein sequence ID" value="ODQ72896.1"/>
    <property type="molecule type" value="Genomic_DNA"/>
</dbReference>
<dbReference type="SUPFAM" id="SSF52218">
    <property type="entry name" value="Flavoproteins"/>
    <property type="match status" value="1"/>
</dbReference>
<protein>
    <recommendedName>
        <fullName evidence="1">NADPH-dependent FMN reductase-like domain-containing protein</fullName>
    </recommendedName>
</protein>
<dbReference type="OrthoDB" id="68575at2759"/>
<dbReference type="PANTHER" id="PTHR30543:SF21">
    <property type="entry name" value="NAD(P)H-DEPENDENT FMN REDUCTASE LOT6"/>
    <property type="match status" value="1"/>
</dbReference>
<evidence type="ECO:0000259" key="1">
    <source>
        <dbReference type="Pfam" id="PF03358"/>
    </source>
</evidence>
<sequence>MTGSQNKVAIVICSTRTPRVGDKVADFVKGVLEEHDTSGSPALSLVDVADYKLPAYDEPVIPAMVPATAQFTHEHSKAWSAKISEFSGYIFVTPEYNYGIPGSIKNAIDYLYNEWQGKPVFIVSYGIQGGLLASDALKQTLDGMKLIVCPTRVALSFHGGHGPELYAAMGDGVLGDDTKASWTTDKKQSILRGYEELKEKLIAVDSSQSDVVESKV</sequence>
<reference evidence="2 3" key="1">
    <citation type="journal article" date="2016" name="Proc. Natl. Acad. Sci. U.S.A.">
        <title>Comparative genomics of biotechnologically important yeasts.</title>
        <authorList>
            <person name="Riley R."/>
            <person name="Haridas S."/>
            <person name="Wolfe K.H."/>
            <person name="Lopes M.R."/>
            <person name="Hittinger C.T."/>
            <person name="Goeker M."/>
            <person name="Salamov A.A."/>
            <person name="Wisecaver J.H."/>
            <person name="Long T.M."/>
            <person name="Calvey C.H."/>
            <person name="Aerts A.L."/>
            <person name="Barry K.W."/>
            <person name="Choi C."/>
            <person name="Clum A."/>
            <person name="Coughlan A.Y."/>
            <person name="Deshpande S."/>
            <person name="Douglass A.P."/>
            <person name="Hanson S.J."/>
            <person name="Klenk H.-P."/>
            <person name="LaButti K.M."/>
            <person name="Lapidus A."/>
            <person name="Lindquist E.A."/>
            <person name="Lipzen A.M."/>
            <person name="Meier-Kolthoff J.P."/>
            <person name="Ohm R.A."/>
            <person name="Otillar R.P."/>
            <person name="Pangilinan J.L."/>
            <person name="Peng Y."/>
            <person name="Rokas A."/>
            <person name="Rosa C.A."/>
            <person name="Scheuner C."/>
            <person name="Sibirny A.A."/>
            <person name="Slot J.C."/>
            <person name="Stielow J.B."/>
            <person name="Sun H."/>
            <person name="Kurtzman C.P."/>
            <person name="Blackwell M."/>
            <person name="Grigoriev I.V."/>
            <person name="Jeffries T.W."/>
        </authorList>
    </citation>
    <scope>NUCLEOTIDE SEQUENCE [LARGE SCALE GENOMIC DNA]</scope>
    <source>
        <strain evidence="2 3">NRRL Y-11557</strain>
    </source>
</reference>
<dbReference type="InterPro" id="IPR029039">
    <property type="entry name" value="Flavoprotein-like_sf"/>
</dbReference>
<dbReference type="PANTHER" id="PTHR30543">
    <property type="entry name" value="CHROMATE REDUCTASE"/>
    <property type="match status" value="1"/>
</dbReference>